<evidence type="ECO:0000313" key="7">
    <source>
        <dbReference type="EMBL" id="CBJ31385.1"/>
    </source>
</evidence>
<evidence type="ECO:0000256" key="1">
    <source>
        <dbReference type="ARBA" id="ARBA00001096"/>
    </source>
</evidence>
<keyword evidence="4 5" id="KW-0413">Isomerase</keyword>
<dbReference type="eggNOG" id="KOG1594">
    <property type="taxonomic scope" value="Eukaryota"/>
</dbReference>
<evidence type="ECO:0000256" key="2">
    <source>
        <dbReference type="ARBA" id="ARBA00005866"/>
    </source>
</evidence>
<dbReference type="EC" id="5.1.3.15" evidence="3 5"/>
<evidence type="ECO:0000256" key="4">
    <source>
        <dbReference type="ARBA" id="ARBA00023235"/>
    </source>
</evidence>
<dbReference type="CDD" id="cd09020">
    <property type="entry name" value="D-hex-6-P-epi_like"/>
    <property type="match status" value="1"/>
</dbReference>
<dbReference type="PANTHER" id="PTHR11122:SF13">
    <property type="entry name" value="GLUCOSE-6-PHOSPHATE 1-EPIMERASE"/>
    <property type="match status" value="1"/>
</dbReference>
<keyword evidence="8" id="KW-1185">Reference proteome</keyword>
<dbReference type="PIRSF" id="PIRSF016020">
    <property type="entry name" value="PHexose_mutarotase"/>
    <property type="match status" value="1"/>
</dbReference>
<evidence type="ECO:0000256" key="3">
    <source>
        <dbReference type="ARBA" id="ARBA00012083"/>
    </source>
</evidence>
<dbReference type="Pfam" id="PF01263">
    <property type="entry name" value="Aldose_epim"/>
    <property type="match status" value="1"/>
</dbReference>
<dbReference type="InterPro" id="IPR008183">
    <property type="entry name" value="Aldose_1/G6P_1-epimerase"/>
</dbReference>
<dbReference type="InterPro" id="IPR014718">
    <property type="entry name" value="GH-type_carb-bd"/>
</dbReference>
<dbReference type="GO" id="GO:0030246">
    <property type="term" value="F:carbohydrate binding"/>
    <property type="evidence" value="ECO:0007669"/>
    <property type="project" value="UniProtKB-UniRule"/>
</dbReference>
<dbReference type="GO" id="GO:0047938">
    <property type="term" value="F:glucose-6-phosphate 1-epimerase activity"/>
    <property type="evidence" value="ECO:0007669"/>
    <property type="project" value="UniProtKB-UniRule"/>
</dbReference>
<comment type="similarity">
    <text evidence="2 5">Belongs to the glucose-6-phosphate 1-epimerase family.</text>
</comment>
<dbReference type="GO" id="GO:0005975">
    <property type="term" value="P:carbohydrate metabolic process"/>
    <property type="evidence" value="ECO:0007669"/>
    <property type="project" value="InterPro"/>
</dbReference>
<dbReference type="EMBL" id="FN649760">
    <property type="protein sequence ID" value="CBJ31385.1"/>
    <property type="molecule type" value="Genomic_DNA"/>
</dbReference>
<name>D7FTB9_ECTSI</name>
<evidence type="ECO:0000256" key="5">
    <source>
        <dbReference type="PIRNR" id="PIRNR016020"/>
    </source>
</evidence>
<dbReference type="PANTHER" id="PTHR11122">
    <property type="entry name" value="APOSPORY-ASSOCIATED PROTEIN C-RELATED"/>
    <property type="match status" value="1"/>
</dbReference>
<reference evidence="7 8" key="1">
    <citation type="journal article" date="2010" name="Nature">
        <title>The Ectocarpus genome and the independent evolution of multicellularity in brown algae.</title>
        <authorList>
            <person name="Cock J.M."/>
            <person name="Sterck L."/>
            <person name="Rouze P."/>
            <person name="Scornet D."/>
            <person name="Allen A.E."/>
            <person name="Amoutzias G."/>
            <person name="Anthouard V."/>
            <person name="Artiguenave F."/>
            <person name="Aury J.M."/>
            <person name="Badger J.H."/>
            <person name="Beszteri B."/>
            <person name="Billiau K."/>
            <person name="Bonnet E."/>
            <person name="Bothwell J.H."/>
            <person name="Bowler C."/>
            <person name="Boyen C."/>
            <person name="Brownlee C."/>
            <person name="Carrano C.J."/>
            <person name="Charrier B."/>
            <person name="Cho G.Y."/>
            <person name="Coelho S.M."/>
            <person name="Collen J."/>
            <person name="Corre E."/>
            <person name="Da Silva C."/>
            <person name="Delage L."/>
            <person name="Delaroque N."/>
            <person name="Dittami S.M."/>
            <person name="Doulbeau S."/>
            <person name="Elias M."/>
            <person name="Farnham G."/>
            <person name="Gachon C.M."/>
            <person name="Gschloessl B."/>
            <person name="Heesch S."/>
            <person name="Jabbari K."/>
            <person name="Jubin C."/>
            <person name="Kawai H."/>
            <person name="Kimura K."/>
            <person name="Kloareg B."/>
            <person name="Kupper F.C."/>
            <person name="Lang D."/>
            <person name="Le Bail A."/>
            <person name="Leblanc C."/>
            <person name="Lerouge P."/>
            <person name="Lohr M."/>
            <person name="Lopez P.J."/>
            <person name="Martens C."/>
            <person name="Maumus F."/>
            <person name="Michel G."/>
            <person name="Miranda-Saavedra D."/>
            <person name="Morales J."/>
            <person name="Moreau H."/>
            <person name="Motomura T."/>
            <person name="Nagasato C."/>
            <person name="Napoli C.A."/>
            <person name="Nelson D.R."/>
            <person name="Nyvall-Collen P."/>
            <person name="Peters A.F."/>
            <person name="Pommier C."/>
            <person name="Potin P."/>
            <person name="Poulain J."/>
            <person name="Quesneville H."/>
            <person name="Read B."/>
            <person name="Rensing S.A."/>
            <person name="Ritter A."/>
            <person name="Rousvoal S."/>
            <person name="Samanta M."/>
            <person name="Samson G."/>
            <person name="Schroeder D.C."/>
            <person name="Segurens B."/>
            <person name="Strittmatter M."/>
            <person name="Tonon T."/>
            <person name="Tregear J.W."/>
            <person name="Valentin K."/>
            <person name="von Dassow P."/>
            <person name="Yamagishi T."/>
            <person name="Van de Peer Y."/>
            <person name="Wincker P."/>
        </authorList>
    </citation>
    <scope>NUCLEOTIDE SEQUENCE [LARGE SCALE GENOMIC DNA]</scope>
    <source>
        <strain evidence="8">Ec32 / CCAP1310/4</strain>
    </source>
</reference>
<organism evidence="7 8">
    <name type="scientific">Ectocarpus siliculosus</name>
    <name type="common">Brown alga</name>
    <name type="synonym">Conferva siliculosa</name>
    <dbReference type="NCBI Taxonomy" id="2880"/>
    <lineage>
        <taxon>Eukaryota</taxon>
        <taxon>Sar</taxon>
        <taxon>Stramenopiles</taxon>
        <taxon>Ochrophyta</taxon>
        <taxon>PX clade</taxon>
        <taxon>Phaeophyceae</taxon>
        <taxon>Ectocarpales</taxon>
        <taxon>Ectocarpaceae</taxon>
        <taxon>Ectocarpus</taxon>
    </lineage>
</organism>
<dbReference type="STRING" id="2880.D7FTB9"/>
<dbReference type="InParanoid" id="D7FTB9"/>
<accession>D7FTB9</accession>
<dbReference type="Gene3D" id="2.70.98.10">
    <property type="match status" value="1"/>
</dbReference>
<dbReference type="InterPro" id="IPR025532">
    <property type="entry name" value="G6P_1-epimerase"/>
</dbReference>
<dbReference type="Proteomes" id="UP000002630">
    <property type="component" value="Unassembled WGS sequence"/>
</dbReference>
<feature type="active site" evidence="6">
    <location>
        <position position="159"/>
    </location>
</feature>
<evidence type="ECO:0000256" key="6">
    <source>
        <dbReference type="PIRSR" id="PIRSR016020-1"/>
    </source>
</evidence>
<dbReference type="InterPro" id="IPR011013">
    <property type="entry name" value="Gal_mutarotase_sf_dom"/>
</dbReference>
<comment type="catalytic activity">
    <reaction evidence="1">
        <text>alpha-D-glucose 6-phosphate = beta-D-glucose 6-phosphate</text>
        <dbReference type="Rhea" id="RHEA:16249"/>
        <dbReference type="ChEBI" id="CHEBI:58225"/>
        <dbReference type="ChEBI" id="CHEBI:58247"/>
        <dbReference type="EC" id="5.1.3.15"/>
    </reaction>
</comment>
<proteinExistence type="inferred from homology"/>
<dbReference type="GO" id="GO:0005737">
    <property type="term" value="C:cytoplasm"/>
    <property type="evidence" value="ECO:0007669"/>
    <property type="project" value="TreeGrafter"/>
</dbReference>
<dbReference type="SUPFAM" id="SSF74650">
    <property type="entry name" value="Galactose mutarotase-like"/>
    <property type="match status" value="1"/>
</dbReference>
<gene>
    <name evidence="7" type="ORF">Esi_0249_0039</name>
</gene>
<dbReference type="AlphaFoldDB" id="D7FTB9"/>
<evidence type="ECO:0000313" key="8">
    <source>
        <dbReference type="Proteomes" id="UP000002630"/>
    </source>
</evidence>
<protein>
    <recommendedName>
        <fullName evidence="3 5">glucose-6-phosphate 1-epimerase</fullName>
        <ecNumber evidence="3 5">5.1.3.15</ecNumber>
    </recommendedName>
</protein>
<dbReference type="OrthoDB" id="1659429at2759"/>
<sequence>MALGVTTSATTGQPCVALAHPNGGSVEVQLHGATVTSFKTSSGNDVLFLSEKAVFNGAKAIRGGIPLVFPQFGQPDKAMPSHGVARTATWSLSEEEGEPAVEGHVKANFVLGHSEETLAKWPHSFSLRYEVDLGADVLSVTLHVTNPGEEAFDFQALLHTYLTVPEIEGAKVNGFQNVQYIDQLENNESFKDERPQADFTREVDRIYAGEIGDVGVVGGTTVTNSCEKTAPGAAEVCVPVDVVLWNPWIAKAKSLGDFGDEEYHKMVCIEPGIVSKSHSIAPGETFSLKQVITA</sequence>
<feature type="active site" evidence="6">
    <location>
        <position position="270"/>
    </location>
</feature>